<accession>A0A6M1TEB1</accession>
<dbReference type="EMBL" id="JAALLS010000015">
    <property type="protein sequence ID" value="NGP89104.1"/>
    <property type="molecule type" value="Genomic_DNA"/>
</dbReference>
<dbReference type="AlphaFoldDB" id="A0A6M1TEB1"/>
<dbReference type="InterPro" id="IPR020084">
    <property type="entry name" value="NUDIX_hydrolase_CS"/>
</dbReference>
<dbReference type="PANTHER" id="PTHR43736">
    <property type="entry name" value="ADP-RIBOSE PYROPHOSPHATASE"/>
    <property type="match status" value="1"/>
</dbReference>
<dbReference type="InterPro" id="IPR015797">
    <property type="entry name" value="NUDIX_hydrolase-like_dom_sf"/>
</dbReference>
<comment type="caution">
    <text evidence="3">The sequence shown here is derived from an EMBL/GenBank/DDBJ whole genome shotgun (WGS) entry which is preliminary data.</text>
</comment>
<keyword evidence="1" id="KW-0378">Hydrolase</keyword>
<feature type="domain" description="Nudix hydrolase" evidence="2">
    <location>
        <begin position="1"/>
        <end position="133"/>
    </location>
</feature>
<evidence type="ECO:0000256" key="1">
    <source>
        <dbReference type="ARBA" id="ARBA00022801"/>
    </source>
</evidence>
<dbReference type="CDD" id="cd04664">
    <property type="entry name" value="NUDIX_DHNTPase_like"/>
    <property type="match status" value="1"/>
</dbReference>
<dbReference type="Proteomes" id="UP000479132">
    <property type="component" value="Unassembled WGS sequence"/>
</dbReference>
<proteinExistence type="predicted"/>
<dbReference type="GO" id="GO:0016787">
    <property type="term" value="F:hydrolase activity"/>
    <property type="evidence" value="ECO:0007669"/>
    <property type="project" value="UniProtKB-KW"/>
</dbReference>
<sequence length="147" mass="16971">MSELVDVYPYCKENGDIKLLLLKRADDVIYAGQWRMIGGKVESNETATEAAQRELEEETGGQPKHFWAIPSLNQFYDPHSDTILQIPAFAVELDPNKKIELNHEHIDYIWISEDEIEAYISWPEQARLLKLVSSIVTNNKILSEWII</sequence>
<organism evidence="3 4">
    <name type="scientific">Fodinibius halophilus</name>
    <dbReference type="NCBI Taxonomy" id="1736908"/>
    <lineage>
        <taxon>Bacteria</taxon>
        <taxon>Pseudomonadati</taxon>
        <taxon>Balneolota</taxon>
        <taxon>Balneolia</taxon>
        <taxon>Balneolales</taxon>
        <taxon>Balneolaceae</taxon>
        <taxon>Fodinibius</taxon>
    </lineage>
</organism>
<evidence type="ECO:0000259" key="2">
    <source>
        <dbReference type="PROSITE" id="PS51462"/>
    </source>
</evidence>
<dbReference type="PROSITE" id="PS51462">
    <property type="entry name" value="NUDIX"/>
    <property type="match status" value="1"/>
</dbReference>
<dbReference type="Pfam" id="PF00293">
    <property type="entry name" value="NUDIX"/>
    <property type="match status" value="1"/>
</dbReference>
<gene>
    <name evidence="3" type="ORF">G3569_12145</name>
</gene>
<dbReference type="InterPro" id="IPR000086">
    <property type="entry name" value="NUDIX_hydrolase_dom"/>
</dbReference>
<dbReference type="Gene3D" id="3.90.79.10">
    <property type="entry name" value="Nucleoside Triphosphate Pyrophosphohydrolase"/>
    <property type="match status" value="1"/>
</dbReference>
<keyword evidence="4" id="KW-1185">Reference proteome</keyword>
<dbReference type="PANTHER" id="PTHR43736:SF1">
    <property type="entry name" value="DIHYDRONEOPTERIN TRIPHOSPHATE DIPHOSPHATASE"/>
    <property type="match status" value="1"/>
</dbReference>
<protein>
    <submittedName>
        <fullName evidence="3">NUDIX domain-containing protein</fullName>
    </submittedName>
</protein>
<reference evidence="3 4" key="1">
    <citation type="submission" date="2020-02" db="EMBL/GenBank/DDBJ databases">
        <title>Aliifodinibius halophilus 2W32, complete genome.</title>
        <authorList>
            <person name="Li Y."/>
            <person name="Wu S."/>
        </authorList>
    </citation>
    <scope>NUCLEOTIDE SEQUENCE [LARGE SCALE GENOMIC DNA]</scope>
    <source>
        <strain evidence="3 4">2W32</strain>
    </source>
</reference>
<evidence type="ECO:0000313" key="3">
    <source>
        <dbReference type="EMBL" id="NGP89104.1"/>
    </source>
</evidence>
<name>A0A6M1TEB1_9BACT</name>
<dbReference type="PROSITE" id="PS00893">
    <property type="entry name" value="NUDIX_BOX"/>
    <property type="match status" value="1"/>
</dbReference>
<dbReference type="SUPFAM" id="SSF55811">
    <property type="entry name" value="Nudix"/>
    <property type="match status" value="1"/>
</dbReference>
<dbReference type="RefSeq" id="WP_165269495.1">
    <property type="nucleotide sequence ID" value="NZ_JAALLS010000015.1"/>
</dbReference>
<evidence type="ECO:0000313" key="4">
    <source>
        <dbReference type="Proteomes" id="UP000479132"/>
    </source>
</evidence>